<dbReference type="Proteomes" id="UP001151699">
    <property type="component" value="Chromosome A"/>
</dbReference>
<keyword evidence="3" id="KW-0863">Zinc-finger</keyword>
<feature type="compositionally biased region" description="Polar residues" evidence="4">
    <location>
        <begin position="230"/>
        <end position="239"/>
    </location>
</feature>
<dbReference type="GO" id="GO:0048513">
    <property type="term" value="P:animal organ development"/>
    <property type="evidence" value="ECO:0007669"/>
    <property type="project" value="UniProtKB-ARBA"/>
</dbReference>
<dbReference type="SMART" id="SM00355">
    <property type="entry name" value="ZnF_C2H2"/>
    <property type="match status" value="2"/>
</dbReference>
<dbReference type="InterPro" id="IPR013087">
    <property type="entry name" value="Znf_C2H2_type"/>
</dbReference>
<dbReference type="PANTHER" id="PTHR23110">
    <property type="entry name" value="BTB DOMAIN TRANSCRIPTION FACTOR"/>
    <property type="match status" value="1"/>
</dbReference>
<dbReference type="Gene3D" id="3.30.160.60">
    <property type="entry name" value="Classic Zinc Finger"/>
    <property type="match status" value="1"/>
</dbReference>
<dbReference type="InterPro" id="IPR000210">
    <property type="entry name" value="BTB/POZ_dom"/>
</dbReference>
<comment type="subcellular location">
    <subcellularLocation>
        <location evidence="1">Nucleus</location>
    </subcellularLocation>
</comment>
<feature type="domain" description="BTB" evidence="5">
    <location>
        <begin position="54"/>
        <end position="120"/>
    </location>
</feature>
<dbReference type="PROSITE" id="PS00028">
    <property type="entry name" value="ZINC_FINGER_C2H2_1"/>
    <property type="match status" value="2"/>
</dbReference>
<dbReference type="GO" id="GO:0006357">
    <property type="term" value="P:regulation of transcription by RNA polymerase II"/>
    <property type="evidence" value="ECO:0007669"/>
    <property type="project" value="TreeGrafter"/>
</dbReference>
<evidence type="ECO:0000259" key="6">
    <source>
        <dbReference type="PROSITE" id="PS50157"/>
    </source>
</evidence>
<dbReference type="SUPFAM" id="SSF57667">
    <property type="entry name" value="beta-beta-alpha zinc fingers"/>
    <property type="match status" value="1"/>
</dbReference>
<dbReference type="SUPFAM" id="SSF54695">
    <property type="entry name" value="POZ domain"/>
    <property type="match status" value="1"/>
</dbReference>
<keyword evidence="8" id="KW-1185">Reference proteome</keyword>
<accession>A0A9Q0NGT6</accession>
<proteinExistence type="predicted"/>
<evidence type="ECO:0000256" key="3">
    <source>
        <dbReference type="PROSITE-ProRule" id="PRU00042"/>
    </source>
</evidence>
<name>A0A9Q0NGT6_9DIPT</name>
<dbReference type="PROSITE" id="PS50157">
    <property type="entry name" value="ZINC_FINGER_C2H2_2"/>
    <property type="match status" value="2"/>
</dbReference>
<reference evidence="7" key="1">
    <citation type="submission" date="2022-07" db="EMBL/GenBank/DDBJ databases">
        <authorList>
            <person name="Trinca V."/>
            <person name="Uliana J.V.C."/>
            <person name="Torres T.T."/>
            <person name="Ward R.J."/>
            <person name="Monesi N."/>
        </authorList>
    </citation>
    <scope>NUCLEOTIDE SEQUENCE</scope>
    <source>
        <strain evidence="7">HSMRA1968</strain>
        <tissue evidence="7">Whole embryos</tissue>
    </source>
</reference>
<feature type="compositionally biased region" description="Polar residues" evidence="4">
    <location>
        <begin position="274"/>
        <end position="307"/>
    </location>
</feature>
<evidence type="ECO:0000256" key="1">
    <source>
        <dbReference type="ARBA" id="ARBA00004123"/>
    </source>
</evidence>
<dbReference type="GO" id="GO:0048666">
    <property type="term" value="P:neuron development"/>
    <property type="evidence" value="ECO:0007669"/>
    <property type="project" value="UniProtKB-ARBA"/>
</dbReference>
<feature type="domain" description="C2H2-type" evidence="6">
    <location>
        <begin position="409"/>
        <end position="437"/>
    </location>
</feature>
<evidence type="ECO:0000313" key="8">
    <source>
        <dbReference type="Proteomes" id="UP001151699"/>
    </source>
</evidence>
<dbReference type="AlphaFoldDB" id="A0A9Q0NGT6"/>
<feature type="compositionally biased region" description="Polar residues" evidence="4">
    <location>
        <begin position="148"/>
        <end position="183"/>
    </location>
</feature>
<evidence type="ECO:0000313" key="7">
    <source>
        <dbReference type="EMBL" id="KAJ6650051.1"/>
    </source>
</evidence>
<dbReference type="SMART" id="SM00225">
    <property type="entry name" value="BTB"/>
    <property type="match status" value="1"/>
</dbReference>
<dbReference type="GO" id="GO:0003006">
    <property type="term" value="P:developmental process involved in reproduction"/>
    <property type="evidence" value="ECO:0007669"/>
    <property type="project" value="UniProtKB-ARBA"/>
</dbReference>
<dbReference type="EMBL" id="WJQU01000001">
    <property type="protein sequence ID" value="KAJ6650051.1"/>
    <property type="molecule type" value="Genomic_DNA"/>
</dbReference>
<feature type="region of interest" description="Disordered" evidence="4">
    <location>
        <begin position="144"/>
        <end position="183"/>
    </location>
</feature>
<keyword evidence="3" id="KW-0479">Metal-binding</keyword>
<feature type="domain" description="C2H2-type" evidence="6">
    <location>
        <begin position="437"/>
        <end position="465"/>
    </location>
</feature>
<dbReference type="InterPro" id="IPR036236">
    <property type="entry name" value="Znf_C2H2_sf"/>
</dbReference>
<sequence length="478" mass="52279">MHLISLKIKASINREHILCEVIMDPQQQFCLKWNSYSSNLAMTFSSLFKSDLLADVTLFCAGTVFKAHKLILAACSKNFAELFESAPSGSSCIVILEATSAENMSALLEFMYKGEVHVSQEALNSFLKAAENLQVKGLSTEHGRLAAAQSQSHETQLETSLNRRQQRNSLSGGSTPSTPVHTAHTSLKQECDSIMHPSSSSLGGFSPYLPPMYRPITFDPARKRHLRSPFTEQEISRQSVLRDGSKGSAESASPVSKGYRPASSASSTAPTEADTMQTERASPQSSRYENHSPPSTTAGNGTNTISELNDRTERNGGNVQEHDDVKDNKNSNNGAQDLRIKMEVEYTTQPPTSNTGLPTPTSLVSFKNDSGLPGGLAASIAPADMLNVWNATKLNSKGGTVNTADGKKLKCLYCDRLYGYETNLRAHIRQRHQGIRVPCPFCARTFTRNNTVRRHIAREHKHEIGLNQLQAAGQNHAT</sequence>
<organism evidence="7 8">
    <name type="scientific">Pseudolycoriella hygida</name>
    <dbReference type="NCBI Taxonomy" id="35572"/>
    <lineage>
        <taxon>Eukaryota</taxon>
        <taxon>Metazoa</taxon>
        <taxon>Ecdysozoa</taxon>
        <taxon>Arthropoda</taxon>
        <taxon>Hexapoda</taxon>
        <taxon>Insecta</taxon>
        <taxon>Pterygota</taxon>
        <taxon>Neoptera</taxon>
        <taxon>Endopterygota</taxon>
        <taxon>Diptera</taxon>
        <taxon>Nematocera</taxon>
        <taxon>Sciaroidea</taxon>
        <taxon>Sciaridae</taxon>
        <taxon>Pseudolycoriella</taxon>
    </lineage>
</organism>
<dbReference type="OrthoDB" id="10261408at2759"/>
<dbReference type="Pfam" id="PF00651">
    <property type="entry name" value="BTB"/>
    <property type="match status" value="1"/>
</dbReference>
<dbReference type="Gene3D" id="3.30.710.10">
    <property type="entry name" value="Potassium Channel Kv1.1, Chain A"/>
    <property type="match status" value="1"/>
</dbReference>
<evidence type="ECO:0000256" key="2">
    <source>
        <dbReference type="ARBA" id="ARBA00023242"/>
    </source>
</evidence>
<dbReference type="PANTHER" id="PTHR23110:SF94">
    <property type="entry name" value="ZINC FINGER PROTEIN CHINMO"/>
    <property type="match status" value="1"/>
</dbReference>
<dbReference type="PROSITE" id="PS50097">
    <property type="entry name" value="BTB"/>
    <property type="match status" value="1"/>
</dbReference>
<dbReference type="InterPro" id="IPR011333">
    <property type="entry name" value="SKP1/BTB/POZ_sf"/>
</dbReference>
<dbReference type="CDD" id="cd18315">
    <property type="entry name" value="BTB_POZ_BAB-like"/>
    <property type="match status" value="1"/>
</dbReference>
<dbReference type="InterPro" id="IPR051095">
    <property type="entry name" value="Dros_DevTransReg"/>
</dbReference>
<feature type="compositionally biased region" description="Low complexity" evidence="4">
    <location>
        <begin position="261"/>
        <end position="273"/>
    </location>
</feature>
<gene>
    <name evidence="7" type="primary">chinmo_0</name>
    <name evidence="7" type="ORF">Bhyg_05294</name>
</gene>
<protein>
    <submittedName>
        <fullName evidence="7">Zinc finger protein</fullName>
    </submittedName>
</protein>
<dbReference type="GO" id="GO:0005634">
    <property type="term" value="C:nucleus"/>
    <property type="evidence" value="ECO:0007669"/>
    <property type="project" value="UniProtKB-SubCell"/>
</dbReference>
<feature type="region of interest" description="Disordered" evidence="4">
    <location>
        <begin position="227"/>
        <end position="337"/>
    </location>
</feature>
<keyword evidence="2" id="KW-0539">Nucleus</keyword>
<evidence type="ECO:0000259" key="5">
    <source>
        <dbReference type="PROSITE" id="PS50097"/>
    </source>
</evidence>
<comment type="caution">
    <text evidence="7">The sequence shown here is derived from an EMBL/GenBank/DDBJ whole genome shotgun (WGS) entry which is preliminary data.</text>
</comment>
<feature type="compositionally biased region" description="Basic and acidic residues" evidence="4">
    <location>
        <begin position="308"/>
        <end position="329"/>
    </location>
</feature>
<keyword evidence="3" id="KW-0862">Zinc</keyword>
<evidence type="ECO:0000256" key="4">
    <source>
        <dbReference type="SAM" id="MobiDB-lite"/>
    </source>
</evidence>
<dbReference type="GO" id="GO:0008270">
    <property type="term" value="F:zinc ion binding"/>
    <property type="evidence" value="ECO:0007669"/>
    <property type="project" value="UniProtKB-KW"/>
</dbReference>